<name>A0A6C0FDE5_9ZZZZ</name>
<dbReference type="EMBL" id="MN738790">
    <property type="protein sequence ID" value="QHT37205.1"/>
    <property type="molecule type" value="Genomic_DNA"/>
</dbReference>
<sequence>MIKVKLIVNEITQTINVSLFSEYNLYYDLPIDLQKRIDDHLYILNMDDVIDQMYCYHITLDIRQILDKLHSYIYLKEMDRLMLEDIGYNVDSPQDRAYLQTLGFHVKTDTILSLITNSQIYQDLPTQVKTTIEDCINTNTPHNALYKIENFANNLVSL</sequence>
<reference evidence="1" key="1">
    <citation type="journal article" date="2020" name="Nature">
        <title>Giant virus diversity and host interactions through global metagenomics.</title>
        <authorList>
            <person name="Schulz F."/>
            <person name="Roux S."/>
            <person name="Paez-Espino D."/>
            <person name="Jungbluth S."/>
            <person name="Walsh D.A."/>
            <person name="Denef V.J."/>
            <person name="McMahon K.D."/>
            <person name="Konstantinidis K.T."/>
            <person name="Eloe-Fadrosh E.A."/>
            <person name="Kyrpides N.C."/>
            <person name="Woyke T."/>
        </authorList>
    </citation>
    <scope>NUCLEOTIDE SEQUENCE</scope>
    <source>
        <strain evidence="1">GVMAG-S-ERX555967-131</strain>
    </source>
</reference>
<evidence type="ECO:0000313" key="1">
    <source>
        <dbReference type="EMBL" id="QHT37205.1"/>
    </source>
</evidence>
<dbReference type="AlphaFoldDB" id="A0A6C0FDE5"/>
<protein>
    <submittedName>
        <fullName evidence="1">Uncharacterized protein</fullName>
    </submittedName>
</protein>
<accession>A0A6C0FDE5</accession>
<proteinExistence type="predicted"/>
<organism evidence="1">
    <name type="scientific">viral metagenome</name>
    <dbReference type="NCBI Taxonomy" id="1070528"/>
    <lineage>
        <taxon>unclassified sequences</taxon>
        <taxon>metagenomes</taxon>
        <taxon>organismal metagenomes</taxon>
    </lineage>
</organism>